<evidence type="ECO:0000256" key="2">
    <source>
        <dbReference type="ARBA" id="ARBA00022598"/>
    </source>
</evidence>
<dbReference type="RefSeq" id="WP_320293683.1">
    <property type="nucleotide sequence ID" value="NZ_JAVIIU010000001.1"/>
</dbReference>
<name>A0ABU4YGA9_9HYPH</name>
<evidence type="ECO:0000259" key="3">
    <source>
        <dbReference type="PROSITE" id="PS50160"/>
    </source>
</evidence>
<dbReference type="Proteomes" id="UP001280156">
    <property type="component" value="Unassembled WGS sequence"/>
</dbReference>
<keyword evidence="2 4" id="KW-0436">Ligase</keyword>
<comment type="caution">
    <text evidence="4">The sequence shown here is derived from an EMBL/GenBank/DDBJ whole genome shotgun (WGS) entry which is preliminary data.</text>
</comment>
<evidence type="ECO:0000256" key="1">
    <source>
        <dbReference type="ARBA" id="ARBA00007572"/>
    </source>
</evidence>
<protein>
    <submittedName>
        <fullName evidence="4">DNA ligase</fullName>
    </submittedName>
</protein>
<dbReference type="PROSITE" id="PS50160">
    <property type="entry name" value="DNA_LIGASE_A3"/>
    <property type="match status" value="1"/>
</dbReference>
<proteinExistence type="inferred from homology"/>
<dbReference type="Gene3D" id="3.30.470.30">
    <property type="entry name" value="DNA ligase/mRNA capping enzyme"/>
    <property type="match status" value="1"/>
</dbReference>
<comment type="similarity">
    <text evidence="1">Belongs to the ATP-dependent DNA ligase family.</text>
</comment>
<dbReference type="PANTHER" id="PTHR45674">
    <property type="entry name" value="DNA LIGASE 1/3 FAMILY MEMBER"/>
    <property type="match status" value="1"/>
</dbReference>
<keyword evidence="5" id="KW-1185">Reference proteome</keyword>
<dbReference type="InterPro" id="IPR050191">
    <property type="entry name" value="ATP-dep_DNA_ligase"/>
</dbReference>
<evidence type="ECO:0000313" key="4">
    <source>
        <dbReference type="EMBL" id="MDX8485981.1"/>
    </source>
</evidence>
<dbReference type="GO" id="GO:0016874">
    <property type="term" value="F:ligase activity"/>
    <property type="evidence" value="ECO:0007669"/>
    <property type="project" value="UniProtKB-KW"/>
</dbReference>
<feature type="domain" description="ATP-dependent DNA ligase family profile" evidence="3">
    <location>
        <begin position="113"/>
        <end position="195"/>
    </location>
</feature>
<gene>
    <name evidence="4" type="ORF">RFM52_12305</name>
</gene>
<accession>A0ABU4YGA9</accession>
<organism evidence="4 5">
    <name type="scientific">Mesorhizobium humile</name>
    <dbReference type="NCBI Taxonomy" id="3072313"/>
    <lineage>
        <taxon>Bacteria</taxon>
        <taxon>Pseudomonadati</taxon>
        <taxon>Pseudomonadota</taxon>
        <taxon>Alphaproteobacteria</taxon>
        <taxon>Hyphomicrobiales</taxon>
        <taxon>Phyllobacteriaceae</taxon>
        <taxon>Mesorhizobium</taxon>
    </lineage>
</organism>
<dbReference type="SUPFAM" id="SSF56091">
    <property type="entry name" value="DNA ligase/mRNA capping enzyme, catalytic domain"/>
    <property type="match status" value="1"/>
</dbReference>
<dbReference type="InterPro" id="IPR012310">
    <property type="entry name" value="DNA_ligase_ATP-dep_cent"/>
</dbReference>
<dbReference type="EMBL" id="JAVIIV010000006">
    <property type="protein sequence ID" value="MDX8485981.1"/>
    <property type="molecule type" value="Genomic_DNA"/>
</dbReference>
<dbReference type="Gene3D" id="3.30.1490.70">
    <property type="match status" value="1"/>
</dbReference>
<reference evidence="4 5" key="1">
    <citation type="submission" date="2023-08" db="EMBL/GenBank/DDBJ databases">
        <title>Implementing the SeqCode for naming new Mesorhizobium species isolated from Vachellia karroo root nodules.</title>
        <authorList>
            <person name="Van Lill M."/>
        </authorList>
    </citation>
    <scope>NUCLEOTIDE SEQUENCE [LARGE SCALE GENOMIC DNA]</scope>
    <source>
        <strain evidence="4 5">VK2B</strain>
    </source>
</reference>
<sequence>MSKRAKFNGGRLEFIPPQLASRVQQPPQDEGWVHEIDFDGYRTQVIIDKGGIRLYSKNGRDWTAKYWAIALAVDLPCQAAIIDGEVIVPGEQGGADCAALEAAIWYEPNRLAFVAFDILHLDGRDLASLPLLRRKQTLCRLVGAGLGKVQYSQHFEASALAISHAVAKTRLENIVSKRADGHYRSGPSSTWLKAKYFQEADF</sequence>
<dbReference type="PANTHER" id="PTHR45674:SF4">
    <property type="entry name" value="DNA LIGASE 1"/>
    <property type="match status" value="1"/>
</dbReference>
<dbReference type="CDD" id="cd07906">
    <property type="entry name" value="Adenylation_DNA_ligase_LigD_LigC"/>
    <property type="match status" value="1"/>
</dbReference>
<dbReference type="Pfam" id="PF01068">
    <property type="entry name" value="DNA_ligase_A_M"/>
    <property type="match status" value="1"/>
</dbReference>
<evidence type="ECO:0000313" key="5">
    <source>
        <dbReference type="Proteomes" id="UP001280156"/>
    </source>
</evidence>